<dbReference type="InterPro" id="IPR001451">
    <property type="entry name" value="Hexapep"/>
</dbReference>
<dbReference type="STRING" id="1220495.SAMN05216288_4437"/>
<dbReference type="InterPro" id="IPR011004">
    <property type="entry name" value="Trimer_LpxA-like_sf"/>
</dbReference>
<gene>
    <name evidence="1" type="ORF">SAMN05216288_4437</name>
</gene>
<accession>A0A1M7M2W1</accession>
<sequence>MGLLTREQIVSMGFACVGENPKLSDKASYYNCEKIIIGNNVRVDDFCVLSAGSSGIEIGNYIHIAVYSSLIGAGKIKLSDFSNISSRVAIYSSNDDYSGQSLTNPMVPEEFTRVEHADVVIGRHVIVGSGSVILPGVTLEEGVAIGALSLVSKGCKAFGIYAGVPAKRIKERKRDLLEAERCLLQRSTPHN</sequence>
<dbReference type="Gene3D" id="2.160.10.10">
    <property type="entry name" value="Hexapeptide repeat proteins"/>
    <property type="match status" value="1"/>
</dbReference>
<dbReference type="SUPFAM" id="SSF51161">
    <property type="entry name" value="Trimeric LpxA-like enzymes"/>
    <property type="match status" value="1"/>
</dbReference>
<dbReference type="PANTHER" id="PTHR23416:SF78">
    <property type="entry name" value="LIPOPOLYSACCHARIDE BIOSYNTHESIS O-ACETYL TRANSFERASE WBBJ-RELATED"/>
    <property type="match status" value="1"/>
</dbReference>
<keyword evidence="1" id="KW-0808">Transferase</keyword>
<dbReference type="RefSeq" id="WP_073267633.1">
    <property type="nucleotide sequence ID" value="NZ_FRBQ01000009.1"/>
</dbReference>
<dbReference type="PANTHER" id="PTHR23416">
    <property type="entry name" value="SIALIC ACID SYNTHASE-RELATED"/>
    <property type="match status" value="1"/>
</dbReference>
<protein>
    <submittedName>
        <fullName evidence="1">Galactoside O-acetyltransferase</fullName>
    </submittedName>
</protein>
<dbReference type="EMBL" id="FRBQ01000009">
    <property type="protein sequence ID" value="SHM85015.1"/>
    <property type="molecule type" value="Genomic_DNA"/>
</dbReference>
<dbReference type="GO" id="GO:0016740">
    <property type="term" value="F:transferase activity"/>
    <property type="evidence" value="ECO:0007669"/>
    <property type="project" value="UniProtKB-KW"/>
</dbReference>
<evidence type="ECO:0000313" key="1">
    <source>
        <dbReference type="EMBL" id="SHM85015.1"/>
    </source>
</evidence>
<proteinExistence type="predicted"/>
<keyword evidence="2" id="KW-1185">Reference proteome</keyword>
<evidence type="ECO:0000313" key="2">
    <source>
        <dbReference type="Proteomes" id="UP000184305"/>
    </source>
</evidence>
<dbReference type="Proteomes" id="UP000184305">
    <property type="component" value="Unassembled WGS sequence"/>
</dbReference>
<reference evidence="2" key="1">
    <citation type="submission" date="2016-11" db="EMBL/GenBank/DDBJ databases">
        <authorList>
            <person name="Varghese N."/>
            <person name="Submissions S."/>
        </authorList>
    </citation>
    <scope>NUCLEOTIDE SEQUENCE [LARGE SCALE GENOMIC DNA]</scope>
    <source>
        <strain evidence="2">CECT 8089</strain>
    </source>
</reference>
<dbReference type="OrthoDB" id="9815592at2"/>
<dbReference type="AlphaFoldDB" id="A0A1M7M2W1"/>
<dbReference type="InterPro" id="IPR051159">
    <property type="entry name" value="Hexapeptide_acetyltransf"/>
</dbReference>
<organism evidence="1 2">
    <name type="scientific">Phytopseudomonas punonensis</name>
    <dbReference type="NCBI Taxonomy" id="1220495"/>
    <lineage>
        <taxon>Bacteria</taxon>
        <taxon>Pseudomonadati</taxon>
        <taxon>Pseudomonadota</taxon>
        <taxon>Gammaproteobacteria</taxon>
        <taxon>Pseudomonadales</taxon>
        <taxon>Pseudomonadaceae</taxon>
        <taxon>Phytopseudomonas</taxon>
    </lineage>
</organism>
<dbReference type="CDD" id="cd04647">
    <property type="entry name" value="LbH_MAT_like"/>
    <property type="match status" value="1"/>
</dbReference>
<name>A0A1M7M2W1_9GAMM</name>
<dbReference type="Pfam" id="PF00132">
    <property type="entry name" value="Hexapep"/>
    <property type="match status" value="1"/>
</dbReference>